<accession>A0A0B7HIJ9</accession>
<name>A0A0B7HIJ9_9FLAO</name>
<protein>
    <recommendedName>
        <fullName evidence="1">ABC transporter domain-containing protein</fullName>
    </recommendedName>
</protein>
<dbReference type="PANTHER" id="PTHR42855:SF2">
    <property type="entry name" value="DRUG RESISTANCE ABC TRANSPORTER,ATP-BINDING PROTEIN"/>
    <property type="match status" value="1"/>
</dbReference>
<evidence type="ECO:0000259" key="1">
    <source>
        <dbReference type="Pfam" id="PF00005"/>
    </source>
</evidence>
<dbReference type="EMBL" id="CDOE01000071">
    <property type="protein sequence ID" value="CEN38484.1"/>
    <property type="molecule type" value="Genomic_DNA"/>
</dbReference>
<dbReference type="AlphaFoldDB" id="A0A0B7HIJ9"/>
<dbReference type="Pfam" id="PF00005">
    <property type="entry name" value="ABC_tran"/>
    <property type="match status" value="1"/>
</dbReference>
<dbReference type="SUPFAM" id="SSF52540">
    <property type="entry name" value="P-loop containing nucleoside triphosphate hydrolases"/>
    <property type="match status" value="1"/>
</dbReference>
<dbReference type="PANTHER" id="PTHR42855">
    <property type="entry name" value="ABC TRANSPORTER ATP-BINDING SUBUNIT"/>
    <property type="match status" value="1"/>
</dbReference>
<evidence type="ECO:0000313" key="3">
    <source>
        <dbReference type="Proteomes" id="UP000044026"/>
    </source>
</evidence>
<evidence type="ECO:0000313" key="2">
    <source>
        <dbReference type="EMBL" id="CEN38484.1"/>
    </source>
</evidence>
<organism evidence="2 3">
    <name type="scientific">Capnocytophaga canimorsus</name>
    <dbReference type="NCBI Taxonomy" id="28188"/>
    <lineage>
        <taxon>Bacteria</taxon>
        <taxon>Pseudomonadati</taxon>
        <taxon>Bacteroidota</taxon>
        <taxon>Flavobacteriia</taxon>
        <taxon>Flavobacteriales</taxon>
        <taxon>Flavobacteriaceae</taxon>
        <taxon>Capnocytophaga</taxon>
    </lineage>
</organism>
<dbReference type="Gene3D" id="3.40.50.300">
    <property type="entry name" value="P-loop containing nucleotide triphosphate hydrolases"/>
    <property type="match status" value="1"/>
</dbReference>
<dbReference type="InterPro" id="IPR051309">
    <property type="entry name" value="ABCF_ATPase"/>
</dbReference>
<proteinExistence type="predicted"/>
<dbReference type="GO" id="GO:0005524">
    <property type="term" value="F:ATP binding"/>
    <property type="evidence" value="ECO:0007669"/>
    <property type="project" value="InterPro"/>
</dbReference>
<dbReference type="Proteomes" id="UP000044026">
    <property type="component" value="Unassembled WGS sequence"/>
</dbReference>
<dbReference type="GO" id="GO:0016887">
    <property type="term" value="F:ATP hydrolysis activity"/>
    <property type="evidence" value="ECO:0007669"/>
    <property type="project" value="InterPro"/>
</dbReference>
<dbReference type="InterPro" id="IPR003439">
    <property type="entry name" value="ABC_transporter-like_ATP-bd"/>
</dbReference>
<sequence length="51" mass="5559">MLTVSNLSVQFGKRVLFDEVNVTFTQGNCYGIIGANGAGKSTFLKKSFLEK</sequence>
<dbReference type="InterPro" id="IPR027417">
    <property type="entry name" value="P-loop_NTPase"/>
</dbReference>
<gene>
    <name evidence="2" type="ORF">CCAN12_730065</name>
</gene>
<reference evidence="2 3" key="1">
    <citation type="submission" date="2015-01" db="EMBL/GenBank/DDBJ databases">
        <authorList>
            <person name="Xiang T."/>
            <person name="Song Y."/>
            <person name="Huang L."/>
            <person name="Wang B."/>
            <person name="Wu P."/>
        </authorList>
    </citation>
    <scope>NUCLEOTIDE SEQUENCE [LARGE SCALE GENOMIC DNA]</scope>
    <source>
        <strain evidence="2 3">Cc12</strain>
    </source>
</reference>
<feature type="domain" description="ABC transporter" evidence="1">
    <location>
        <begin position="18"/>
        <end position="45"/>
    </location>
</feature>